<protein>
    <recommendedName>
        <fullName evidence="3">Phosphoglycerate mutase</fullName>
    </recommendedName>
</protein>
<dbReference type="Gene3D" id="3.40.50.1240">
    <property type="entry name" value="Phosphoglycerate mutase-like"/>
    <property type="match status" value="1"/>
</dbReference>
<dbReference type="InterPro" id="IPR013078">
    <property type="entry name" value="His_Pase_superF_clade-1"/>
</dbReference>
<evidence type="ECO:0000313" key="2">
    <source>
        <dbReference type="Proteomes" id="UP000092578"/>
    </source>
</evidence>
<evidence type="ECO:0008006" key="3">
    <source>
        <dbReference type="Google" id="ProtNLM"/>
    </source>
</evidence>
<comment type="caution">
    <text evidence="1">The sequence shown here is derived from an EMBL/GenBank/DDBJ whole genome shotgun (WGS) entry which is preliminary data.</text>
</comment>
<dbReference type="EMBL" id="MAYT01000027">
    <property type="protein sequence ID" value="OCA85179.1"/>
    <property type="molecule type" value="Genomic_DNA"/>
</dbReference>
<dbReference type="AlphaFoldDB" id="A0A1B9AMV3"/>
<evidence type="ECO:0000313" key="1">
    <source>
        <dbReference type="EMBL" id="OCA85179.1"/>
    </source>
</evidence>
<dbReference type="Pfam" id="PF00300">
    <property type="entry name" value="His_Phos_1"/>
    <property type="match status" value="1"/>
</dbReference>
<reference evidence="2" key="1">
    <citation type="submission" date="2016-05" db="EMBL/GenBank/DDBJ databases">
        <authorList>
            <person name="Liu B."/>
            <person name="Wang J."/>
            <person name="Zhu Y."/>
            <person name="Liu G."/>
            <person name="Chen Q."/>
            <person name="Chen Z."/>
            <person name="Lan J."/>
            <person name="Che J."/>
            <person name="Ge C."/>
            <person name="Shi H."/>
            <person name="Pan Z."/>
            <person name="Liu X."/>
        </authorList>
    </citation>
    <scope>NUCLEOTIDE SEQUENCE [LARGE SCALE GENOMIC DNA]</scope>
    <source>
        <strain evidence="2">FJAT-27215</strain>
    </source>
</reference>
<dbReference type="Proteomes" id="UP000092578">
    <property type="component" value="Unassembled WGS sequence"/>
</dbReference>
<keyword evidence="2" id="KW-1185">Reference proteome</keyword>
<organism evidence="1 2">
    <name type="scientific">Pseudobacillus wudalianchiensis</name>
    <dbReference type="NCBI Taxonomy" id="1743143"/>
    <lineage>
        <taxon>Bacteria</taxon>
        <taxon>Bacillati</taxon>
        <taxon>Bacillota</taxon>
        <taxon>Bacilli</taxon>
        <taxon>Bacillales</taxon>
        <taxon>Bacillaceae</taxon>
        <taxon>Pseudobacillus</taxon>
    </lineage>
</organism>
<proteinExistence type="predicted"/>
<accession>A0A1B9AMV3</accession>
<sequence length="201" mass="22821">MEITLMRHGKSSHTDKSAISCSEFAKWVDDYDKAGIIQEIVVPAQTKKKAQEAKLLISSTLCRSIQSAARLDTNCLTISDSLFREAEMPVSKFAFFNVKAPPSFWAVYHRCAWLMGYKGEKESIKEIKERATKASDRLMRLAAKYEHVFLVGHGVFNQFIARELLKAGWQGNKKTDRHHWSCTTYTLTEANSRHGGQTKMS</sequence>
<dbReference type="InterPro" id="IPR029033">
    <property type="entry name" value="His_PPase_superfam"/>
</dbReference>
<dbReference type="RefSeq" id="WP_065411148.1">
    <property type="nucleotide sequence ID" value="NZ_MAYT01000027.1"/>
</dbReference>
<name>A0A1B9AMV3_9BACI</name>
<gene>
    <name evidence="1" type="ORF">A8F95_10910</name>
</gene>
<dbReference type="SUPFAM" id="SSF53254">
    <property type="entry name" value="Phosphoglycerate mutase-like"/>
    <property type="match status" value="1"/>
</dbReference>